<comment type="caution">
    <text evidence="2">The sequence shown here is derived from an EMBL/GenBank/DDBJ whole genome shotgun (WGS) entry which is preliminary data.</text>
</comment>
<name>A0A3R7GWD4_9EURY</name>
<protein>
    <recommendedName>
        <fullName evidence="1">DUF8139 domain-containing protein</fullName>
    </recommendedName>
</protein>
<gene>
    <name evidence="2" type="ORF">ATJ93_2478</name>
</gene>
<evidence type="ECO:0000313" key="3">
    <source>
        <dbReference type="Proteomes" id="UP000283805"/>
    </source>
</evidence>
<dbReference type="EMBL" id="RAPO01000002">
    <property type="protein sequence ID" value="RKD95617.1"/>
    <property type="molecule type" value="Genomic_DNA"/>
</dbReference>
<proteinExistence type="predicted"/>
<dbReference type="AlphaFoldDB" id="A0A3R7GWD4"/>
<feature type="domain" description="DUF8139" evidence="1">
    <location>
        <begin position="2"/>
        <end position="47"/>
    </location>
</feature>
<dbReference type="Pfam" id="PF26460">
    <property type="entry name" value="DUF8139"/>
    <property type="match status" value="1"/>
</dbReference>
<dbReference type="InterPro" id="IPR058452">
    <property type="entry name" value="DUF8139"/>
</dbReference>
<dbReference type="Proteomes" id="UP000283805">
    <property type="component" value="Unassembled WGS sequence"/>
</dbReference>
<reference evidence="2 3" key="1">
    <citation type="submission" date="2018-09" db="EMBL/GenBank/DDBJ databases">
        <title>Genomic Encyclopedia of Archaeal and Bacterial Type Strains, Phase II (KMG-II): from individual species to whole genera.</title>
        <authorList>
            <person name="Goeker M."/>
        </authorList>
    </citation>
    <scope>NUCLEOTIDE SEQUENCE [LARGE SCALE GENOMIC DNA]</scope>
    <source>
        <strain evidence="2 3">DSM 13151</strain>
    </source>
</reference>
<evidence type="ECO:0000259" key="1">
    <source>
        <dbReference type="Pfam" id="PF26460"/>
    </source>
</evidence>
<sequence length="47" mass="5428">MGEVVDILEDDLSGLSGDPEDDFLYSVDFYDEEFGESDFRYNDLEKP</sequence>
<dbReference type="RefSeq" id="WP_211334051.1">
    <property type="nucleotide sequence ID" value="NZ_RAPO01000002.1"/>
</dbReference>
<keyword evidence="3" id="KW-1185">Reference proteome</keyword>
<evidence type="ECO:0000313" key="2">
    <source>
        <dbReference type="EMBL" id="RKD95617.1"/>
    </source>
</evidence>
<organism evidence="2 3">
    <name type="scientific">Halopiger aswanensis</name>
    <dbReference type="NCBI Taxonomy" id="148449"/>
    <lineage>
        <taxon>Archaea</taxon>
        <taxon>Methanobacteriati</taxon>
        <taxon>Methanobacteriota</taxon>
        <taxon>Stenosarchaea group</taxon>
        <taxon>Halobacteria</taxon>
        <taxon>Halobacteriales</taxon>
        <taxon>Natrialbaceae</taxon>
        <taxon>Halopiger</taxon>
    </lineage>
</organism>
<accession>A0A3R7GWD4</accession>